<evidence type="ECO:0000256" key="4">
    <source>
        <dbReference type="SAM" id="MobiDB-lite"/>
    </source>
</evidence>
<proteinExistence type="inferred from homology"/>
<evidence type="ECO:0000256" key="3">
    <source>
        <dbReference type="ARBA" id="ARBA00022676"/>
    </source>
</evidence>
<dbReference type="GO" id="GO:0047262">
    <property type="term" value="F:polygalacturonate 4-alpha-galacturonosyltransferase activity"/>
    <property type="evidence" value="ECO:0007669"/>
    <property type="project" value="InterPro"/>
</dbReference>
<evidence type="ECO:0000313" key="6">
    <source>
        <dbReference type="Proteomes" id="UP001341281"/>
    </source>
</evidence>
<dbReference type="PANTHER" id="PTHR32116">
    <property type="entry name" value="GALACTURONOSYLTRANSFERASE 4-RELATED"/>
    <property type="match status" value="1"/>
</dbReference>
<keyword evidence="3" id="KW-0328">Glycosyltransferase</keyword>
<keyword evidence="3" id="KW-0808">Transferase</keyword>
<dbReference type="Proteomes" id="UP001341281">
    <property type="component" value="Chromosome 06"/>
</dbReference>
<dbReference type="EMBL" id="CP144750">
    <property type="protein sequence ID" value="WVZ79085.1"/>
    <property type="molecule type" value="Genomic_DNA"/>
</dbReference>
<comment type="pathway">
    <text evidence="1">Glycan metabolism; pectin biosynthesis.</text>
</comment>
<dbReference type="InterPro" id="IPR029044">
    <property type="entry name" value="Nucleotide-diphossugar_trans"/>
</dbReference>
<gene>
    <name evidence="5" type="ORF">U9M48_026710</name>
</gene>
<keyword evidence="6" id="KW-1185">Reference proteome</keyword>
<dbReference type="AlphaFoldDB" id="A0AAQ3TX62"/>
<dbReference type="InterPro" id="IPR002495">
    <property type="entry name" value="Glyco_trans_8"/>
</dbReference>
<dbReference type="SUPFAM" id="SSF53448">
    <property type="entry name" value="Nucleotide-diphospho-sugar transferases"/>
    <property type="match status" value="1"/>
</dbReference>
<feature type="compositionally biased region" description="Polar residues" evidence="4">
    <location>
        <begin position="1"/>
        <end position="16"/>
    </location>
</feature>
<evidence type="ECO:0000256" key="1">
    <source>
        <dbReference type="ARBA" id="ARBA00004877"/>
    </source>
</evidence>
<reference evidence="5 6" key="1">
    <citation type="submission" date="2024-02" db="EMBL/GenBank/DDBJ databases">
        <title>High-quality chromosome-scale genome assembly of Pensacola bahiagrass (Paspalum notatum Flugge var. saurae).</title>
        <authorList>
            <person name="Vega J.M."/>
            <person name="Podio M."/>
            <person name="Orjuela J."/>
            <person name="Siena L.A."/>
            <person name="Pessino S.C."/>
            <person name="Combes M.C."/>
            <person name="Mariac C."/>
            <person name="Albertini E."/>
            <person name="Pupilli F."/>
            <person name="Ortiz J.P.A."/>
            <person name="Leblanc O."/>
        </authorList>
    </citation>
    <scope>NUCLEOTIDE SEQUENCE [LARGE SCALE GENOMIC DNA]</scope>
    <source>
        <strain evidence="5">R1</strain>
        <tissue evidence="5">Leaf</tissue>
    </source>
</reference>
<sequence length="807" mass="91397">MSSPCEATIHNNTPLQSKNSSKKKKFSITPLPIPVHGVPRLRLVGGGLRSVSQNSPHPAAAPGPPISPPHPPLLPLLPGLCPPLPLTPSSLLVHCDGGNVRLVAHEPSEPGLLPFSSSCRLFPAGRDPCALRQIGGVPVALLGSPSPARGSWQLPWMRQPTGYLSEFGGCSGYAVALYCFARQANVRTANGSQGVDNAEKTIAYTDQHGRIKLFKVTAREFGSSSIWENPWLPRDSQPVARRQEAAEDHLLANGSEATNIPSAETLATKIVDPIKLKRQVFRRRRKEQRVQELLQMDKKVELQMRNTAINRSRNFDNKVRGSYNIWRQEFHHTNTDSTLRLMKDQIIMAKLYATIALSQKEPDMYALLMKCINESQTAIGDALIDSELDSSALERAKAMGHVLSSARDVLYNSGEVSRKLRAMLQSTELNIDAVKKQNSFLVQHAAKTVPMPLHCLHMQLTTDYYFRDGVAKELFHDAALKEEEHREKLEDQSLYHYAIFSDNVLAASVVVRSTVTNANDPEKHVFHIVTDSLNFAAMKMWFITHPPLLATVHVENIDNFKWLNSSYCSVLRQLESARLKEYYFKAHDPSSLSDGNENLKYRNPKYLSMLNHLRFYMPEIHPKLDKILFLDDDVVVQKDLTPLWDVDLKGMVNGAVETCKESFHRFDTYLNFSHPKISENFDPHACGWAFGMNMFDLKEWKKQNITGIYHYWQDLNEDRKLWKLGTLPPGLITFYNLTYPLNHTWHVLGLGYDPAVDITEIENAAVVHYNGNYKPWLDLAISKYRVYWSKYVDIDNLHVQHCYASKQ</sequence>
<dbReference type="PANTHER" id="PTHR32116:SF76">
    <property type="entry name" value="GALACTURONOSYLTRANSFERASE 3-RELATED"/>
    <property type="match status" value="1"/>
</dbReference>
<dbReference type="Pfam" id="PF01501">
    <property type="entry name" value="Glyco_transf_8"/>
    <property type="match status" value="1"/>
</dbReference>
<name>A0AAQ3TX62_PASNO</name>
<feature type="region of interest" description="Disordered" evidence="4">
    <location>
        <begin position="47"/>
        <end position="69"/>
    </location>
</feature>
<feature type="compositionally biased region" description="Pro residues" evidence="4">
    <location>
        <begin position="59"/>
        <end position="69"/>
    </location>
</feature>
<dbReference type="InterPro" id="IPR029993">
    <property type="entry name" value="GAUT"/>
</dbReference>
<comment type="similarity">
    <text evidence="2">Belongs to the glycosyltransferase 8 family.</text>
</comment>
<dbReference type="Gene3D" id="3.90.550.10">
    <property type="entry name" value="Spore Coat Polysaccharide Biosynthesis Protein SpsA, Chain A"/>
    <property type="match status" value="1"/>
</dbReference>
<feature type="compositionally biased region" description="Low complexity" evidence="4">
    <location>
        <begin position="49"/>
        <end position="58"/>
    </location>
</feature>
<dbReference type="CDD" id="cd06429">
    <property type="entry name" value="GT8_like_1"/>
    <property type="match status" value="1"/>
</dbReference>
<evidence type="ECO:0000256" key="2">
    <source>
        <dbReference type="ARBA" id="ARBA00006351"/>
    </source>
</evidence>
<evidence type="ECO:0008006" key="7">
    <source>
        <dbReference type="Google" id="ProtNLM"/>
    </source>
</evidence>
<accession>A0AAQ3TX62</accession>
<dbReference type="Pfam" id="PF25557">
    <property type="entry name" value="GAUT_1"/>
    <property type="match status" value="1"/>
</dbReference>
<organism evidence="5 6">
    <name type="scientific">Paspalum notatum var. saurae</name>
    <dbReference type="NCBI Taxonomy" id="547442"/>
    <lineage>
        <taxon>Eukaryota</taxon>
        <taxon>Viridiplantae</taxon>
        <taxon>Streptophyta</taxon>
        <taxon>Embryophyta</taxon>
        <taxon>Tracheophyta</taxon>
        <taxon>Spermatophyta</taxon>
        <taxon>Magnoliopsida</taxon>
        <taxon>Liliopsida</taxon>
        <taxon>Poales</taxon>
        <taxon>Poaceae</taxon>
        <taxon>PACMAD clade</taxon>
        <taxon>Panicoideae</taxon>
        <taxon>Andropogonodae</taxon>
        <taxon>Paspaleae</taxon>
        <taxon>Paspalinae</taxon>
        <taxon>Paspalum</taxon>
    </lineage>
</organism>
<protein>
    <recommendedName>
        <fullName evidence="7">Hexosyltransferase</fullName>
    </recommendedName>
</protein>
<evidence type="ECO:0000313" key="5">
    <source>
        <dbReference type="EMBL" id="WVZ79085.1"/>
    </source>
</evidence>
<feature type="region of interest" description="Disordered" evidence="4">
    <location>
        <begin position="1"/>
        <end position="31"/>
    </location>
</feature>